<dbReference type="Gene3D" id="3.40.50.10810">
    <property type="entry name" value="Tandem AAA-ATPase domain"/>
    <property type="match status" value="1"/>
</dbReference>
<dbReference type="Proteomes" id="UP001434883">
    <property type="component" value="Unassembled WGS sequence"/>
</dbReference>
<dbReference type="InterPro" id="IPR000330">
    <property type="entry name" value="SNF2_N"/>
</dbReference>
<evidence type="ECO:0000313" key="3">
    <source>
        <dbReference type="Proteomes" id="UP001434883"/>
    </source>
</evidence>
<name>A0ABV0SE71_9TELE</name>
<dbReference type="SMART" id="SM00487">
    <property type="entry name" value="DEXDc"/>
    <property type="match status" value="1"/>
</dbReference>
<comment type="caution">
    <text evidence="2">The sequence shown here is derived from an EMBL/GenBank/DDBJ whole genome shotgun (WGS) entry which is preliminary data.</text>
</comment>
<proteinExistence type="predicted"/>
<sequence length="324" mass="37125">MELSLISYVLLVFHVRKKCILADEMGLGKTIQSITFLYEIFNMGIRGPFLIIAPLSTITNWEREFRTWTHMNVIVYHGSQISRQMILQYEMFYRDAQGNTVSGGLKFHGLITTFEMIMADCPELKKLQWRCVVIDEAHRLKNRNCKLLEGLKLMNLVCAWSLQSPASAAVRHALKYVLAHILTGTQGTSDWNPSAELSRGVVELTNIQKKYYRAILEKNFSFLSKGANQHNMPNLINTMMELRKCCNHPYLITGAEEKILESFKKCHSPDSPDFQLQAMIQAAGKLVLIDKLLPKLLSGGHKVLIFSQMVRCLDILEDYLIQRR</sequence>
<reference evidence="2 3" key="1">
    <citation type="submission" date="2021-06" db="EMBL/GenBank/DDBJ databases">
        <authorList>
            <person name="Palmer J.M."/>
        </authorList>
    </citation>
    <scope>NUCLEOTIDE SEQUENCE [LARGE SCALE GENOMIC DNA]</scope>
    <source>
        <strain evidence="2 3">XC_2019</strain>
        <tissue evidence="2">Muscle</tissue>
    </source>
</reference>
<dbReference type="InterPro" id="IPR051493">
    <property type="entry name" value="CHD"/>
</dbReference>
<dbReference type="PANTHER" id="PTHR46850:SF1">
    <property type="entry name" value="CHROMODOMAIN-HELICASE-DNA-BINDING PROTEIN 9"/>
    <property type="match status" value="1"/>
</dbReference>
<dbReference type="PROSITE" id="PS51192">
    <property type="entry name" value="HELICASE_ATP_BIND_1"/>
    <property type="match status" value="1"/>
</dbReference>
<dbReference type="InterPro" id="IPR038718">
    <property type="entry name" value="SNF2-like_sf"/>
</dbReference>
<dbReference type="InterPro" id="IPR014001">
    <property type="entry name" value="Helicase_ATP-bd"/>
</dbReference>
<accession>A0ABV0SE71</accession>
<gene>
    <name evidence="2" type="primary">CHD6_1</name>
    <name evidence="2" type="ORF">XENOCAPTIV_008929</name>
</gene>
<dbReference type="InterPro" id="IPR027417">
    <property type="entry name" value="P-loop_NTPase"/>
</dbReference>
<feature type="domain" description="Helicase ATP-binding" evidence="1">
    <location>
        <begin position="10"/>
        <end position="204"/>
    </location>
</feature>
<dbReference type="SUPFAM" id="SSF52540">
    <property type="entry name" value="P-loop containing nucleoside triphosphate hydrolases"/>
    <property type="match status" value="2"/>
</dbReference>
<dbReference type="Gene3D" id="3.40.50.300">
    <property type="entry name" value="P-loop containing nucleotide triphosphate hydrolases"/>
    <property type="match status" value="1"/>
</dbReference>
<evidence type="ECO:0000259" key="1">
    <source>
        <dbReference type="PROSITE" id="PS51192"/>
    </source>
</evidence>
<keyword evidence="3" id="KW-1185">Reference proteome</keyword>
<dbReference type="EMBL" id="JAHRIN010077680">
    <property type="protein sequence ID" value="MEQ2218850.1"/>
    <property type="molecule type" value="Genomic_DNA"/>
</dbReference>
<dbReference type="PANTHER" id="PTHR46850">
    <property type="entry name" value="CHROMODOMAIN-HELICASE-DNA-BINDING PROTEIN 9"/>
    <property type="match status" value="1"/>
</dbReference>
<protein>
    <submittedName>
        <fullName evidence="2">Choline dehydrogenase 6</fullName>
    </submittedName>
</protein>
<evidence type="ECO:0000313" key="2">
    <source>
        <dbReference type="EMBL" id="MEQ2218850.1"/>
    </source>
</evidence>
<organism evidence="2 3">
    <name type="scientific">Xenoophorus captivus</name>
    <dbReference type="NCBI Taxonomy" id="1517983"/>
    <lineage>
        <taxon>Eukaryota</taxon>
        <taxon>Metazoa</taxon>
        <taxon>Chordata</taxon>
        <taxon>Craniata</taxon>
        <taxon>Vertebrata</taxon>
        <taxon>Euteleostomi</taxon>
        <taxon>Actinopterygii</taxon>
        <taxon>Neopterygii</taxon>
        <taxon>Teleostei</taxon>
        <taxon>Neoteleostei</taxon>
        <taxon>Acanthomorphata</taxon>
        <taxon>Ovalentaria</taxon>
        <taxon>Atherinomorphae</taxon>
        <taxon>Cyprinodontiformes</taxon>
        <taxon>Goodeidae</taxon>
        <taxon>Xenoophorus</taxon>
    </lineage>
</organism>
<dbReference type="Pfam" id="PF00176">
    <property type="entry name" value="SNF2-rel_dom"/>
    <property type="match status" value="1"/>
</dbReference>